<proteinExistence type="predicted"/>
<dbReference type="Gene3D" id="3.60.10.10">
    <property type="entry name" value="Endonuclease/exonuclease/phosphatase"/>
    <property type="match status" value="1"/>
</dbReference>
<dbReference type="Proteomes" id="UP001347796">
    <property type="component" value="Unassembled WGS sequence"/>
</dbReference>
<dbReference type="GO" id="GO:0003824">
    <property type="term" value="F:catalytic activity"/>
    <property type="evidence" value="ECO:0007669"/>
    <property type="project" value="InterPro"/>
</dbReference>
<dbReference type="PANTHER" id="PTHR46670">
    <property type="entry name" value="ENDO/EXONUCLEASE/PHOSPHATASE DOMAIN-CONTAINING PROTEIN"/>
    <property type="match status" value="1"/>
</dbReference>
<dbReference type="SUPFAM" id="SSF56219">
    <property type="entry name" value="DNase I-like"/>
    <property type="match status" value="1"/>
</dbReference>
<feature type="domain" description="Endonuclease/exonuclease/phosphatase" evidence="1">
    <location>
        <begin position="131"/>
        <end position="340"/>
    </location>
</feature>
<dbReference type="AlphaFoldDB" id="A0AAN8K716"/>
<organism evidence="2 3">
    <name type="scientific">Patella caerulea</name>
    <name type="common">Rayed Mediterranean limpet</name>
    <dbReference type="NCBI Taxonomy" id="87958"/>
    <lineage>
        <taxon>Eukaryota</taxon>
        <taxon>Metazoa</taxon>
        <taxon>Spiralia</taxon>
        <taxon>Lophotrochozoa</taxon>
        <taxon>Mollusca</taxon>
        <taxon>Gastropoda</taxon>
        <taxon>Patellogastropoda</taxon>
        <taxon>Patelloidea</taxon>
        <taxon>Patellidae</taxon>
        <taxon>Patella</taxon>
    </lineage>
</organism>
<dbReference type="Pfam" id="PF03372">
    <property type="entry name" value="Exo_endo_phos"/>
    <property type="match status" value="1"/>
</dbReference>
<evidence type="ECO:0000259" key="1">
    <source>
        <dbReference type="Pfam" id="PF03372"/>
    </source>
</evidence>
<gene>
    <name evidence="2" type="ORF">SNE40_002906</name>
</gene>
<accession>A0AAN8K716</accession>
<name>A0AAN8K716_PATCE</name>
<reference evidence="2 3" key="1">
    <citation type="submission" date="2024-01" db="EMBL/GenBank/DDBJ databases">
        <title>The genome of the rayed Mediterranean limpet Patella caerulea (Linnaeus, 1758).</title>
        <authorList>
            <person name="Anh-Thu Weber A."/>
            <person name="Halstead-Nussloch G."/>
        </authorList>
    </citation>
    <scope>NUCLEOTIDE SEQUENCE [LARGE SCALE GENOMIC DNA]</scope>
    <source>
        <strain evidence="2">AATW-2023a</strain>
        <tissue evidence="2">Whole specimen</tissue>
    </source>
</reference>
<comment type="caution">
    <text evidence="2">The sequence shown here is derived from an EMBL/GenBank/DDBJ whole genome shotgun (WGS) entry which is preliminary data.</text>
</comment>
<dbReference type="InterPro" id="IPR036691">
    <property type="entry name" value="Endo/exonu/phosph_ase_sf"/>
</dbReference>
<keyword evidence="3" id="KW-1185">Reference proteome</keyword>
<dbReference type="InterPro" id="IPR005135">
    <property type="entry name" value="Endo/exonuclease/phosphatase"/>
</dbReference>
<dbReference type="EMBL" id="JAZGQO010000002">
    <property type="protein sequence ID" value="KAK6191167.1"/>
    <property type="molecule type" value="Genomic_DNA"/>
</dbReference>
<protein>
    <recommendedName>
        <fullName evidence="1">Endonuclease/exonuclease/phosphatase domain-containing protein</fullName>
    </recommendedName>
</protein>
<dbReference type="PANTHER" id="PTHR46670:SF3">
    <property type="entry name" value="ENDONUCLEASE_EXONUCLEASE_PHOSPHATASE DOMAIN-CONTAINING PROTEIN"/>
    <property type="match status" value="1"/>
</dbReference>
<sequence>MITNSRDELFSLRSELQFSCRSTQEVYNLFPELSLTQSRSYNWIETSEQPIKARIKNRKKLHPKSTRSVNSNNLININTGCTDLIHNTITVVVDVFQRRKKFSQSNRLPIYTSLKLTSSYDISNCLNFTLWNARSLGCKTDSLCASIVSNHTDVCLISESWITEKNESFVNVCFTSSISGFSVHQVPRCRRKGSGLAMLIRSNLKVKKNNPGTYTSMEVIDYNIYCGKDLLHVVLIYRPPYSKSHKVTVKMFLSEFGSLMESAMTSAGRLIVTGDLNIHVDDMTNIDARQFTSLYTSLGLTQHVVGPTHSKGHTLDLVFTRAEDLCVTNIVIDRSLPSDHAGVHFSSNVHRPPLTKICKQHRSLIDLDITSLKDSIALTLSDQNANYDVNTITEQYNSALNLAIEEHAPIRLKSVVVKPRARWLTMELIEE</sequence>
<evidence type="ECO:0000313" key="2">
    <source>
        <dbReference type="EMBL" id="KAK6191167.1"/>
    </source>
</evidence>
<evidence type="ECO:0000313" key="3">
    <source>
        <dbReference type="Proteomes" id="UP001347796"/>
    </source>
</evidence>